<dbReference type="EMBL" id="JACHXX010000016">
    <property type="protein sequence ID" value="MBB3166352.1"/>
    <property type="molecule type" value="Genomic_DNA"/>
</dbReference>
<dbReference type="Proteomes" id="UP000542811">
    <property type="component" value="Unassembled WGS sequence"/>
</dbReference>
<dbReference type="RefSeq" id="WP_132614607.1">
    <property type="nucleotide sequence ID" value="NZ_JACHXX010000016.1"/>
</dbReference>
<evidence type="ECO:0000313" key="1">
    <source>
        <dbReference type="EMBL" id="MBB3166352.1"/>
    </source>
</evidence>
<accession>A0ABR6GLY3</accession>
<protein>
    <submittedName>
        <fullName evidence="1">Uncharacterized protein</fullName>
    </submittedName>
</protein>
<sequence length="70" mass="7501">MPASSLGLREPDKALIDVDSAAIATGEGNVSAFRMQVRTGAHVKDYSVQNLVILSRPDAVPDNCRQGYVE</sequence>
<evidence type="ECO:0000313" key="2">
    <source>
        <dbReference type="Proteomes" id="UP000542811"/>
    </source>
</evidence>
<name>A0ABR6GLY3_9HYPH</name>
<reference evidence="1 2" key="1">
    <citation type="submission" date="2020-08" db="EMBL/GenBank/DDBJ databases">
        <title>Genomic Encyclopedia of Type Strains, Phase III (KMG-III): the genomes of soil and plant-associated and newly described type strains.</title>
        <authorList>
            <person name="Whitman W."/>
        </authorList>
    </citation>
    <scope>NUCLEOTIDE SEQUENCE [LARGE SCALE GENOMIC DNA]</scope>
    <source>
        <strain evidence="1 2">CECT 8280</strain>
    </source>
</reference>
<comment type="caution">
    <text evidence="1">The sequence shown here is derived from an EMBL/GenBank/DDBJ whole genome shotgun (WGS) entry which is preliminary data.</text>
</comment>
<proteinExistence type="predicted"/>
<organism evidence="1 2">
    <name type="scientific">Rhizobium laguerreae</name>
    <dbReference type="NCBI Taxonomy" id="1076926"/>
    <lineage>
        <taxon>Bacteria</taxon>
        <taxon>Pseudomonadati</taxon>
        <taxon>Pseudomonadota</taxon>
        <taxon>Alphaproteobacteria</taxon>
        <taxon>Hyphomicrobiales</taxon>
        <taxon>Rhizobiaceae</taxon>
        <taxon>Rhizobium/Agrobacterium group</taxon>
        <taxon>Rhizobium</taxon>
    </lineage>
</organism>
<gene>
    <name evidence="1" type="ORF">FHS25_006869</name>
</gene>
<keyword evidence="2" id="KW-1185">Reference proteome</keyword>